<keyword evidence="3" id="KW-1185">Reference proteome</keyword>
<evidence type="ECO:0000313" key="3">
    <source>
        <dbReference type="Proteomes" id="UP001501321"/>
    </source>
</evidence>
<keyword evidence="1" id="KW-0175">Coiled coil</keyword>
<evidence type="ECO:0000256" key="1">
    <source>
        <dbReference type="SAM" id="Coils"/>
    </source>
</evidence>
<gene>
    <name evidence="2" type="ORF">GCM10023095_15550</name>
</gene>
<reference evidence="3" key="1">
    <citation type="journal article" date="2019" name="Int. J. Syst. Evol. Microbiol.">
        <title>The Global Catalogue of Microorganisms (GCM) 10K type strain sequencing project: providing services to taxonomists for standard genome sequencing and annotation.</title>
        <authorList>
            <consortium name="The Broad Institute Genomics Platform"/>
            <consortium name="The Broad Institute Genome Sequencing Center for Infectious Disease"/>
            <person name="Wu L."/>
            <person name="Ma J."/>
        </authorList>
    </citation>
    <scope>NUCLEOTIDE SEQUENCE [LARGE SCALE GENOMIC DNA]</scope>
    <source>
        <strain evidence="3">JCM 32226</strain>
    </source>
</reference>
<accession>A0ABP8Q5L8</accession>
<dbReference type="InterPro" id="IPR021372">
    <property type="entry name" value="DUF2989"/>
</dbReference>
<dbReference type="RefSeq" id="WP_345011730.1">
    <property type="nucleotide sequence ID" value="NZ_BAABFC010000010.1"/>
</dbReference>
<dbReference type="EMBL" id="BAABFC010000010">
    <property type="protein sequence ID" value="GAA4498003.1"/>
    <property type="molecule type" value="Genomic_DNA"/>
</dbReference>
<feature type="coiled-coil region" evidence="1">
    <location>
        <begin position="231"/>
        <end position="258"/>
    </location>
</feature>
<sequence>MRQIWIAMGCMVGLLGGCNEDRIASICEKNPELCADLNDDGYCRLERSNVIRNRYYHLQDNSDIGLYHLMKSLETYLVCIEKTTLIEYSERKERKNNRVEGMVAARRQLESLDVQTRNSHEPHLLLWHWTNNGSQEAKEAFLKRQGSPQLEEPELQLALANHYRTIDTTKSIQILHHALSLYQAEEEVDIMIPTALTSLYMKQQAYPQAYLWALVTNQLQGNKGGGKSPYIQLTEQQKEALEKQAEQIVEQLHEGKYQPSR</sequence>
<name>A0ABP8Q5L8_9GAMM</name>
<protein>
    <submittedName>
        <fullName evidence="2">DUF2989 domain-containing protein</fullName>
    </submittedName>
</protein>
<dbReference type="PROSITE" id="PS51257">
    <property type="entry name" value="PROKAR_LIPOPROTEIN"/>
    <property type="match status" value="1"/>
</dbReference>
<organism evidence="2 3">
    <name type="scientific">Pseudaeromonas paramecii</name>
    <dbReference type="NCBI Taxonomy" id="2138166"/>
    <lineage>
        <taxon>Bacteria</taxon>
        <taxon>Pseudomonadati</taxon>
        <taxon>Pseudomonadota</taxon>
        <taxon>Gammaproteobacteria</taxon>
        <taxon>Aeromonadales</taxon>
        <taxon>Aeromonadaceae</taxon>
        <taxon>Pseudaeromonas</taxon>
    </lineage>
</organism>
<evidence type="ECO:0000313" key="2">
    <source>
        <dbReference type="EMBL" id="GAA4498003.1"/>
    </source>
</evidence>
<dbReference type="Proteomes" id="UP001501321">
    <property type="component" value="Unassembled WGS sequence"/>
</dbReference>
<comment type="caution">
    <text evidence="2">The sequence shown here is derived from an EMBL/GenBank/DDBJ whole genome shotgun (WGS) entry which is preliminary data.</text>
</comment>
<dbReference type="Pfam" id="PF11207">
    <property type="entry name" value="DUF2989"/>
    <property type="match status" value="1"/>
</dbReference>
<proteinExistence type="predicted"/>